<organism evidence="1 2">
    <name type="scientific">Stutzerimonas stutzeri</name>
    <name type="common">Pseudomonas stutzeri</name>
    <dbReference type="NCBI Taxonomy" id="316"/>
    <lineage>
        <taxon>Bacteria</taxon>
        <taxon>Pseudomonadati</taxon>
        <taxon>Pseudomonadota</taxon>
        <taxon>Gammaproteobacteria</taxon>
        <taxon>Pseudomonadales</taxon>
        <taxon>Pseudomonadaceae</taxon>
        <taxon>Stutzerimonas</taxon>
    </lineage>
</organism>
<dbReference type="InterPro" id="IPR027417">
    <property type="entry name" value="P-loop_NTPase"/>
</dbReference>
<protein>
    <submittedName>
        <fullName evidence="1">Amino acid ABC transporter ATP-binding protein</fullName>
    </submittedName>
</protein>
<name>A0AA40RYN2_STUST</name>
<gene>
    <name evidence="1" type="ORF">G7024_25155</name>
</gene>
<dbReference type="Proteomes" id="UP001138621">
    <property type="component" value="Unassembled WGS sequence"/>
</dbReference>
<feature type="non-terminal residue" evidence="1">
    <location>
        <position position="39"/>
    </location>
</feature>
<dbReference type="GO" id="GO:0005524">
    <property type="term" value="F:ATP binding"/>
    <property type="evidence" value="ECO:0007669"/>
    <property type="project" value="UniProtKB-KW"/>
</dbReference>
<dbReference type="EMBL" id="JAAMRD010000203">
    <property type="protein sequence ID" value="MBA1307638.1"/>
    <property type="molecule type" value="Genomic_DNA"/>
</dbReference>
<keyword evidence="1" id="KW-0067">ATP-binding</keyword>
<dbReference type="AlphaFoldDB" id="A0AA40RYN2"/>
<evidence type="ECO:0000313" key="1">
    <source>
        <dbReference type="EMBL" id="MBA1307638.1"/>
    </source>
</evidence>
<accession>A0AA40RYN2</accession>
<comment type="caution">
    <text evidence="1">The sequence shown here is derived from an EMBL/GenBank/DDBJ whole genome shotgun (WGS) entry which is preliminary data.</text>
</comment>
<reference evidence="1" key="1">
    <citation type="submission" date="2020-02" db="EMBL/GenBank/DDBJ databases">
        <title>Synteny-based analysis reveals conserved mechanism for high triclosan tolerance in Pseudomonas, as well as instances of horizontal transfer.</title>
        <authorList>
            <person name="Mcfarland A.G."/>
            <person name="Bertucci H.K."/>
            <person name="Litmann E."/>
            <person name="Shen J."/>
            <person name="Huttenhower C."/>
            <person name="Hartmann E.M."/>
        </authorList>
    </citation>
    <scope>NUCLEOTIDE SEQUENCE</scope>
    <source>
        <strain evidence="1">109A1</strain>
    </source>
</reference>
<evidence type="ECO:0000313" key="2">
    <source>
        <dbReference type="Proteomes" id="UP001138621"/>
    </source>
</evidence>
<sequence>MLEIKNLTKKYADNTIFKSLDLTVQDGEVLSIVGPSGIC</sequence>
<dbReference type="Gene3D" id="3.40.50.300">
    <property type="entry name" value="P-loop containing nucleotide triphosphate hydrolases"/>
    <property type="match status" value="1"/>
</dbReference>
<proteinExistence type="predicted"/>
<dbReference type="SUPFAM" id="SSF52540">
    <property type="entry name" value="P-loop containing nucleoside triphosphate hydrolases"/>
    <property type="match status" value="1"/>
</dbReference>
<keyword evidence="1" id="KW-0547">Nucleotide-binding</keyword>